<feature type="region of interest" description="Disordered" evidence="1">
    <location>
        <begin position="1"/>
        <end position="85"/>
    </location>
</feature>
<reference evidence="2" key="1">
    <citation type="submission" date="2021-05" db="EMBL/GenBank/DDBJ databases">
        <authorList>
            <person name="Alioto T."/>
            <person name="Alioto T."/>
            <person name="Gomez Garrido J."/>
        </authorList>
    </citation>
    <scope>NUCLEOTIDE SEQUENCE</scope>
</reference>
<evidence type="ECO:0000256" key="1">
    <source>
        <dbReference type="SAM" id="MobiDB-lite"/>
    </source>
</evidence>
<dbReference type="EMBL" id="HBUE01136404">
    <property type="protein sequence ID" value="CAG6498737.1"/>
    <property type="molecule type" value="Transcribed_RNA"/>
</dbReference>
<name>A0A8D8CTV5_CULPI</name>
<dbReference type="EMBL" id="HBUE01136405">
    <property type="protein sequence ID" value="CAG6498739.1"/>
    <property type="molecule type" value="Transcribed_RNA"/>
</dbReference>
<accession>A0A8D8CTV5</accession>
<sequence length="127" mass="14185">MRVRPRRNRRPVQPPPVHRHAGTPGRGLPPDSDRHAGPRYHEQHEQQLAHRRRPVGSVLLARRHHHRGQSVHQLSVAHPSGRRFPVYSEGHHAAAEQSARAELSAQLDQAAALSPGAAGIFLEDLRL</sequence>
<protein>
    <submittedName>
        <fullName evidence="2">(northern house mosquito) hypothetical protein</fullName>
    </submittedName>
</protein>
<dbReference type="AlphaFoldDB" id="A0A8D8CTV5"/>
<organism evidence="2">
    <name type="scientific">Culex pipiens</name>
    <name type="common">House mosquito</name>
    <dbReference type="NCBI Taxonomy" id="7175"/>
    <lineage>
        <taxon>Eukaryota</taxon>
        <taxon>Metazoa</taxon>
        <taxon>Ecdysozoa</taxon>
        <taxon>Arthropoda</taxon>
        <taxon>Hexapoda</taxon>
        <taxon>Insecta</taxon>
        <taxon>Pterygota</taxon>
        <taxon>Neoptera</taxon>
        <taxon>Endopterygota</taxon>
        <taxon>Diptera</taxon>
        <taxon>Nematocera</taxon>
        <taxon>Culicoidea</taxon>
        <taxon>Culicidae</taxon>
        <taxon>Culicinae</taxon>
        <taxon>Culicini</taxon>
        <taxon>Culex</taxon>
        <taxon>Culex</taxon>
    </lineage>
</organism>
<proteinExistence type="predicted"/>
<feature type="compositionally biased region" description="Basic residues" evidence="1">
    <location>
        <begin position="1"/>
        <end position="10"/>
    </location>
</feature>
<feature type="compositionally biased region" description="Basic and acidic residues" evidence="1">
    <location>
        <begin position="31"/>
        <end position="48"/>
    </location>
</feature>
<evidence type="ECO:0000313" key="2">
    <source>
        <dbReference type="EMBL" id="CAG6498739.1"/>
    </source>
</evidence>